<evidence type="ECO:0000256" key="6">
    <source>
        <dbReference type="ARBA" id="ARBA00043913"/>
    </source>
</evidence>
<dbReference type="SMART" id="SM00320">
    <property type="entry name" value="WD40"/>
    <property type="match status" value="13"/>
</dbReference>
<dbReference type="Gene3D" id="3.40.50.300">
    <property type="entry name" value="P-loop containing nucleotide triphosphate hydrolases"/>
    <property type="match status" value="1"/>
</dbReference>
<comment type="similarity">
    <text evidence="4">Belongs to the WD repeat MDV1/CAF4 family.</text>
</comment>
<evidence type="ECO:0000256" key="2">
    <source>
        <dbReference type="ARBA" id="ARBA00022737"/>
    </source>
</evidence>
<comment type="caution">
    <text evidence="10">The sequence shown here is derived from an EMBL/GenBank/DDBJ whole genome shotgun (WGS) entry which is preliminary data.</text>
</comment>
<feature type="repeat" description="WD" evidence="7">
    <location>
        <begin position="1089"/>
        <end position="1129"/>
    </location>
</feature>
<dbReference type="GO" id="GO:0035097">
    <property type="term" value="C:histone methyltransferase complex"/>
    <property type="evidence" value="ECO:0007669"/>
    <property type="project" value="UniProtKB-ARBA"/>
</dbReference>
<dbReference type="PROSITE" id="PS50294">
    <property type="entry name" value="WD_REPEATS_REGION"/>
    <property type="match status" value="13"/>
</dbReference>
<feature type="domain" description="NACHT" evidence="9">
    <location>
        <begin position="201"/>
        <end position="350"/>
    </location>
</feature>
<dbReference type="InterPro" id="IPR055442">
    <property type="entry name" value="Beta-prop_EML-like_2nd"/>
</dbReference>
<feature type="repeat" description="WD" evidence="7">
    <location>
        <begin position="1256"/>
        <end position="1297"/>
    </location>
</feature>
<dbReference type="InterPro" id="IPR015943">
    <property type="entry name" value="WD40/YVTN_repeat-like_dom_sf"/>
</dbReference>
<dbReference type="FunFam" id="2.130.10.10:FF:000228">
    <property type="entry name" value="COMPASS-like H3K4 histone methylase component WDR5A"/>
    <property type="match status" value="2"/>
</dbReference>
<dbReference type="InterPro" id="IPR056884">
    <property type="entry name" value="NPHP3-like_N"/>
</dbReference>
<evidence type="ECO:0000256" key="7">
    <source>
        <dbReference type="PROSITE-ProRule" id="PRU00221"/>
    </source>
</evidence>
<dbReference type="PRINTS" id="PR00320">
    <property type="entry name" value="GPROTEINBRPT"/>
</dbReference>
<feature type="repeat" description="WD" evidence="7">
    <location>
        <begin position="754"/>
        <end position="795"/>
    </location>
</feature>
<dbReference type="InterPro" id="IPR036322">
    <property type="entry name" value="WD40_repeat_dom_sf"/>
</dbReference>
<reference evidence="10" key="1">
    <citation type="journal article" date="2023" name="Mol. Phylogenet. Evol.">
        <title>Genome-scale phylogeny and comparative genomics of the fungal order Sordariales.</title>
        <authorList>
            <person name="Hensen N."/>
            <person name="Bonometti L."/>
            <person name="Westerberg I."/>
            <person name="Brannstrom I.O."/>
            <person name="Guillou S."/>
            <person name="Cros-Aarteil S."/>
            <person name="Calhoun S."/>
            <person name="Haridas S."/>
            <person name="Kuo A."/>
            <person name="Mondo S."/>
            <person name="Pangilinan J."/>
            <person name="Riley R."/>
            <person name="LaButti K."/>
            <person name="Andreopoulos B."/>
            <person name="Lipzen A."/>
            <person name="Chen C."/>
            <person name="Yan M."/>
            <person name="Daum C."/>
            <person name="Ng V."/>
            <person name="Clum A."/>
            <person name="Steindorff A."/>
            <person name="Ohm R.A."/>
            <person name="Martin F."/>
            <person name="Silar P."/>
            <person name="Natvig D.O."/>
            <person name="Lalanne C."/>
            <person name="Gautier V."/>
            <person name="Ament-Velasquez S.L."/>
            <person name="Kruys A."/>
            <person name="Hutchinson M.I."/>
            <person name="Powell A.J."/>
            <person name="Barry K."/>
            <person name="Miller A.N."/>
            <person name="Grigoriev I.V."/>
            <person name="Debuchy R."/>
            <person name="Gladieux P."/>
            <person name="Hiltunen Thoren M."/>
            <person name="Johannesson H."/>
        </authorList>
    </citation>
    <scope>NUCLEOTIDE SEQUENCE</scope>
    <source>
        <strain evidence="10">CBS 955.72</strain>
    </source>
</reference>
<dbReference type="PROSITE" id="PS50837">
    <property type="entry name" value="NACHT"/>
    <property type="match status" value="1"/>
</dbReference>
<dbReference type="InterPro" id="IPR019775">
    <property type="entry name" value="WD40_repeat_CS"/>
</dbReference>
<feature type="repeat" description="WD" evidence="7">
    <location>
        <begin position="796"/>
        <end position="837"/>
    </location>
</feature>
<feature type="repeat" description="WD" evidence="7">
    <location>
        <begin position="1130"/>
        <end position="1171"/>
    </location>
</feature>
<feature type="repeat" description="WD" evidence="7">
    <location>
        <begin position="1005"/>
        <end position="1046"/>
    </location>
</feature>
<dbReference type="InterPro" id="IPR007111">
    <property type="entry name" value="NACHT_NTPase"/>
</dbReference>
<evidence type="ECO:0000259" key="9">
    <source>
        <dbReference type="PROSITE" id="PS50837"/>
    </source>
</evidence>
<dbReference type="PANTHER" id="PTHR22847">
    <property type="entry name" value="WD40 REPEAT PROTEIN"/>
    <property type="match status" value="1"/>
</dbReference>
<protein>
    <recommendedName>
        <fullName evidence="5">Mitochondrial division protein 1</fullName>
    </recommendedName>
</protein>
<feature type="repeat" description="WD" evidence="7">
    <location>
        <begin position="1214"/>
        <end position="1255"/>
    </location>
</feature>
<dbReference type="PANTHER" id="PTHR22847:SF637">
    <property type="entry name" value="WD REPEAT DOMAIN 5B"/>
    <property type="match status" value="1"/>
</dbReference>
<keyword evidence="1 7" id="KW-0853">WD repeat</keyword>
<reference evidence="10" key="2">
    <citation type="submission" date="2023-06" db="EMBL/GenBank/DDBJ databases">
        <authorList>
            <consortium name="Lawrence Berkeley National Laboratory"/>
            <person name="Haridas S."/>
            <person name="Hensen N."/>
            <person name="Bonometti L."/>
            <person name="Westerberg I."/>
            <person name="Brannstrom I.O."/>
            <person name="Guillou S."/>
            <person name="Cros-Aarteil S."/>
            <person name="Calhoun S."/>
            <person name="Kuo A."/>
            <person name="Mondo S."/>
            <person name="Pangilinan J."/>
            <person name="Riley R."/>
            <person name="Labutti K."/>
            <person name="Andreopoulos B."/>
            <person name="Lipzen A."/>
            <person name="Chen C."/>
            <person name="Yanf M."/>
            <person name="Daum C."/>
            <person name="Ng V."/>
            <person name="Clum A."/>
            <person name="Steindorff A."/>
            <person name="Ohm R."/>
            <person name="Martin F."/>
            <person name="Silar P."/>
            <person name="Natvig D."/>
            <person name="Lalanne C."/>
            <person name="Gautier V."/>
            <person name="Ament-Velasquez S.L."/>
            <person name="Kruys A."/>
            <person name="Hutchinson M.I."/>
            <person name="Powell A.J."/>
            <person name="Barry K."/>
            <person name="Miller A.N."/>
            <person name="Grigoriev I.V."/>
            <person name="Debuchy R."/>
            <person name="Gladieux P."/>
            <person name="Thoren M.H."/>
            <person name="Johannesson H."/>
        </authorList>
    </citation>
    <scope>NUCLEOTIDE SEQUENCE</scope>
    <source>
        <strain evidence="10">CBS 955.72</strain>
    </source>
</reference>
<accession>A0AAJ0MER0</accession>
<feature type="repeat" description="WD" evidence="7">
    <location>
        <begin position="1047"/>
        <end position="1088"/>
    </location>
</feature>
<gene>
    <name evidence="10" type="ORF">B0T25DRAFT_502744</name>
</gene>
<evidence type="ECO:0000313" key="11">
    <source>
        <dbReference type="Proteomes" id="UP001275084"/>
    </source>
</evidence>
<dbReference type="InterPro" id="IPR020472">
    <property type="entry name" value="WD40_PAC1"/>
</dbReference>
<evidence type="ECO:0000256" key="4">
    <source>
        <dbReference type="ARBA" id="ARBA00038415"/>
    </source>
</evidence>
<organism evidence="10 11">
    <name type="scientific">Lasiosphaeria hispida</name>
    <dbReference type="NCBI Taxonomy" id="260671"/>
    <lineage>
        <taxon>Eukaryota</taxon>
        <taxon>Fungi</taxon>
        <taxon>Dikarya</taxon>
        <taxon>Ascomycota</taxon>
        <taxon>Pezizomycotina</taxon>
        <taxon>Sordariomycetes</taxon>
        <taxon>Sordariomycetidae</taxon>
        <taxon>Sordariales</taxon>
        <taxon>Lasiosphaeriaceae</taxon>
        <taxon>Lasiosphaeria</taxon>
    </lineage>
</organism>
<feature type="repeat" description="WD" evidence="7">
    <location>
        <begin position="963"/>
        <end position="1004"/>
    </location>
</feature>
<proteinExistence type="inferred from homology"/>
<dbReference type="Pfam" id="PF23414">
    <property type="entry name" value="Beta-prop_EML_2"/>
    <property type="match status" value="3"/>
</dbReference>
<keyword evidence="2" id="KW-0677">Repeat</keyword>
<sequence>MDGVSSAASVIAVIELSAKIALLCVQYSSAVKNAKHDIERLQGEVGRLETTLQNARQLLESPNGKRLQASQALWDGLRDCSSQLTQLHSTLEKKLHPGSVRKAMSQLGLRALKWPFESKEIDNIINRLEKYRDTLALGLAVDQAKEVLEVGQDLILSKLPIANDAAFDSHADEHDARCHPNTRIDLLKDIRKWAEDPQGECIFWLNGMAGTGKSTISRTVAQSFADQGLLGASFFFKRGERDRDNATRLFTTIVAQLVAKEPALAAHVRAAIEADHTVTAKALKEQFNKLLLKPLENLGGGLGNAKTFVLVVDALDECKRDGDIRLVIHLLSQAKSLSSVRLRAFLTSRPELPIRLGFSRIKGKYQDLVLHEIPKPIIEHDIAAFLDFELASIRDEHNALFPDRQLPPEWPGSQIAQDLVKMAAPHFIFAATVCRFIRDSAWCDPDDRLAKVLEYQSGMRQSEIDKLDATYRPVLDRLLVGSEASQKSLLDEFQTVVGLIVLLAEPLPIRPLARLLGIPEKAVIRRLEPLHSVLSVPTSPTSPVRMFHLSFHDFLVDPNKQSTNPFWIDRVVTHEKIAIRCLELLSGHLKKDICNLRMLGTARADIEPSVIDSNLPLDVRYACLYWVYHIQQSNTRITDDHQTYAFLKRHFLHWLEALSLLGKISESVRMIRDLQGLVSPGISSTVSAFLHDAARFVLGFRQIIDLCPLQTYASAIVFAPMKSIIREIFCGYSPQWIPLLPKVDLEWNACLQTLEGHSDWVTAVAFSPDGTTLASSSDDQTVRLWDVATGEHQRTLKGHSDWVTAVAFSPDGTTLASSSRDKTVRLWDVATSEHQRTLKGHSDWVTAVAFSPDGTTLASSSHDKTVRLWDVATSEHQRTLEGHSNSVTAVAFSPDGTTLASSSHDKTVRLWDVATGEHQWTLKGHNNWVTAVAFSPDGTTLASSDDQTVRLWDVATGEHQQTLKGHSNWVTAVAFSPDGTTLASSSDDQTVRLWDVATGEHQRTLKGHSNWVTAVAFSPDGTTLASSSHDKTVRLWDVATSEHQRTLEGHSNSVTAVAFSPDGTTLASSSHDKTVRLWDVATGEHQWTLKGHSNWVTAVAFSPDGTTLASSDDQTVRLWDVATGEHQQTLKGHSNWVTAVAFSPDGTTLASSSDDQTVRLWDVATSEHQRTLEGHSNSVTAVAFSPDGTTLASSSRDKTVRLWDVATGEHQRTLKGHSDWVTAVAFSPDGTTLASSSHDKTVRLWDVATGKHQRTLEGHSDWVTAVAFSPDGTTLASSSHDKTVRLWDVATGKHQQTLGVQTTLRRLSFLDNGSCLETDRGLLRMTPSPANTSTDQKPGSSVLFVGEKWIRRDGKDLIWLPPDYRAQCVAVHGYTIALGHASGQVRLFRFPFND</sequence>
<dbReference type="InterPro" id="IPR001680">
    <property type="entry name" value="WD40_rpt"/>
</dbReference>
<dbReference type="InterPro" id="IPR027417">
    <property type="entry name" value="P-loop_NTPase"/>
</dbReference>
<comment type="function">
    <text evidence="6">Involved in mitochondrial fission. Acts as an adapter protein required to form mitochondrial fission complexes. Formation of these complexes is required to promote constriction and fission of the mitochondrial compartment at a late step in mitochondrial division.</text>
</comment>
<keyword evidence="11" id="KW-1185">Reference proteome</keyword>
<evidence type="ECO:0000313" key="10">
    <source>
        <dbReference type="EMBL" id="KAK3353708.1"/>
    </source>
</evidence>
<dbReference type="Proteomes" id="UP001275084">
    <property type="component" value="Unassembled WGS sequence"/>
</dbReference>
<dbReference type="CDD" id="cd00200">
    <property type="entry name" value="WD40"/>
    <property type="match status" value="2"/>
</dbReference>
<dbReference type="SUPFAM" id="SSF52540">
    <property type="entry name" value="P-loop containing nucleoside triphosphate hydrolases"/>
    <property type="match status" value="1"/>
</dbReference>
<evidence type="ECO:0000256" key="5">
    <source>
        <dbReference type="ARBA" id="ARBA00039789"/>
    </source>
</evidence>
<evidence type="ECO:0000256" key="1">
    <source>
        <dbReference type="ARBA" id="ARBA00022574"/>
    </source>
</evidence>
<dbReference type="SUPFAM" id="SSF50978">
    <property type="entry name" value="WD40 repeat-like"/>
    <property type="match status" value="2"/>
</dbReference>
<keyword evidence="3 8" id="KW-0175">Coiled coil</keyword>
<feature type="repeat" description="WD" evidence="7">
    <location>
        <begin position="1172"/>
        <end position="1213"/>
    </location>
</feature>
<feature type="repeat" description="WD" evidence="7">
    <location>
        <begin position="838"/>
        <end position="879"/>
    </location>
</feature>
<feature type="repeat" description="WD" evidence="7">
    <location>
        <begin position="922"/>
        <end position="962"/>
    </location>
</feature>
<feature type="coiled-coil region" evidence="8">
    <location>
        <begin position="24"/>
        <end position="58"/>
    </location>
</feature>
<evidence type="ECO:0000256" key="3">
    <source>
        <dbReference type="ARBA" id="ARBA00023054"/>
    </source>
</evidence>
<dbReference type="EMBL" id="JAUIQD010000004">
    <property type="protein sequence ID" value="KAK3353708.1"/>
    <property type="molecule type" value="Genomic_DNA"/>
</dbReference>
<dbReference type="PROSITE" id="PS50082">
    <property type="entry name" value="WD_REPEATS_2"/>
    <property type="match status" value="13"/>
</dbReference>
<dbReference type="Pfam" id="PF24883">
    <property type="entry name" value="NPHP3_N"/>
    <property type="match status" value="1"/>
</dbReference>
<evidence type="ECO:0000256" key="8">
    <source>
        <dbReference type="SAM" id="Coils"/>
    </source>
</evidence>
<feature type="repeat" description="WD" evidence="7">
    <location>
        <begin position="880"/>
        <end position="921"/>
    </location>
</feature>
<dbReference type="PROSITE" id="PS00678">
    <property type="entry name" value="WD_REPEATS_1"/>
    <property type="match status" value="13"/>
</dbReference>
<name>A0AAJ0MER0_9PEZI</name>
<dbReference type="Gene3D" id="2.130.10.10">
    <property type="entry name" value="YVTN repeat-like/Quinoprotein amine dehydrogenase"/>
    <property type="match status" value="7"/>
</dbReference>